<dbReference type="EMBL" id="CAJNJA010026108">
    <property type="protein sequence ID" value="CAE7554756.1"/>
    <property type="molecule type" value="Genomic_DNA"/>
</dbReference>
<dbReference type="Gene3D" id="2.80.10.50">
    <property type="match status" value="1"/>
</dbReference>
<feature type="region of interest" description="Disordered" evidence="1">
    <location>
        <begin position="1"/>
        <end position="23"/>
    </location>
</feature>
<dbReference type="InterPro" id="IPR035992">
    <property type="entry name" value="Ricin_B-like_lectins"/>
</dbReference>
<protein>
    <submittedName>
        <fullName evidence="2">ANKRD17 protein</fullName>
    </submittedName>
</protein>
<feature type="compositionally biased region" description="Basic and acidic residues" evidence="1">
    <location>
        <begin position="1"/>
        <end position="15"/>
    </location>
</feature>
<name>A0A812U7A6_9DINO</name>
<dbReference type="Proteomes" id="UP000601435">
    <property type="component" value="Unassembled WGS sequence"/>
</dbReference>
<accession>A0A812U7A6</accession>
<gene>
    <name evidence="2" type="primary">ANKRD17</name>
    <name evidence="2" type="ORF">SNEC2469_LOCUS15992</name>
</gene>
<dbReference type="OrthoDB" id="10264405at2759"/>
<reference evidence="2" key="1">
    <citation type="submission" date="2021-02" db="EMBL/GenBank/DDBJ databases">
        <authorList>
            <person name="Dougan E. K."/>
            <person name="Rhodes N."/>
            <person name="Thang M."/>
            <person name="Chan C."/>
        </authorList>
    </citation>
    <scope>NUCLEOTIDE SEQUENCE</scope>
</reference>
<keyword evidence="3" id="KW-1185">Reference proteome</keyword>
<feature type="non-terminal residue" evidence="2">
    <location>
        <position position="265"/>
    </location>
</feature>
<evidence type="ECO:0000313" key="2">
    <source>
        <dbReference type="EMBL" id="CAE7554756.1"/>
    </source>
</evidence>
<evidence type="ECO:0000313" key="3">
    <source>
        <dbReference type="Proteomes" id="UP000601435"/>
    </source>
</evidence>
<organism evidence="2 3">
    <name type="scientific">Symbiodinium necroappetens</name>
    <dbReference type="NCBI Taxonomy" id="1628268"/>
    <lineage>
        <taxon>Eukaryota</taxon>
        <taxon>Sar</taxon>
        <taxon>Alveolata</taxon>
        <taxon>Dinophyceae</taxon>
        <taxon>Suessiales</taxon>
        <taxon>Symbiodiniaceae</taxon>
        <taxon>Symbiodinium</taxon>
    </lineage>
</organism>
<sequence length="265" mass="29113">MLHANHKDWNAKRIPESQGRLGNPGPYGCIHRKPPNSQVWQLRDDQLVSPEWGCLAPGSPLDVPSESQVQWSACRFSAPGGQATEEQRFHAEAVEGTDTFRLVLATGHCLTALADTDVRVPSLAQCRLEDEAQRWRWAKPSLKLGLKPAAKKDICLDIDNGQSPLLYVCYSMEDVHAPHGVVNTNQALWLTPAGHLTQWGPVDTSFTNLCLDGSVPPVQHRRLGLLDCEEARAQGVRWKKVGAHTPPQTQMVAGEKNGHSGTTIC</sequence>
<dbReference type="SUPFAM" id="SSF50370">
    <property type="entry name" value="Ricin B-like lectins"/>
    <property type="match status" value="1"/>
</dbReference>
<dbReference type="AlphaFoldDB" id="A0A812U7A6"/>
<proteinExistence type="predicted"/>
<dbReference type="PROSITE" id="PS50231">
    <property type="entry name" value="RICIN_B_LECTIN"/>
    <property type="match status" value="1"/>
</dbReference>
<evidence type="ECO:0000256" key="1">
    <source>
        <dbReference type="SAM" id="MobiDB-lite"/>
    </source>
</evidence>
<comment type="caution">
    <text evidence="2">The sequence shown here is derived from an EMBL/GenBank/DDBJ whole genome shotgun (WGS) entry which is preliminary data.</text>
</comment>